<gene>
    <name evidence="1" type="ORF">Cboi01_000598400</name>
</gene>
<accession>A0ACB5U5M3</accession>
<proteinExistence type="predicted"/>
<keyword evidence="2" id="KW-1185">Reference proteome</keyword>
<protein>
    <submittedName>
        <fullName evidence="1">Unnamed protein product</fullName>
    </submittedName>
</protein>
<dbReference type="Proteomes" id="UP001165101">
    <property type="component" value="Unassembled WGS sequence"/>
</dbReference>
<comment type="caution">
    <text evidence="1">The sequence shown here is derived from an EMBL/GenBank/DDBJ whole genome shotgun (WGS) entry which is preliminary data.</text>
</comment>
<organism evidence="1 2">
    <name type="scientific">Candida boidinii</name>
    <name type="common">Yeast</name>
    <dbReference type="NCBI Taxonomy" id="5477"/>
    <lineage>
        <taxon>Eukaryota</taxon>
        <taxon>Fungi</taxon>
        <taxon>Dikarya</taxon>
        <taxon>Ascomycota</taxon>
        <taxon>Saccharomycotina</taxon>
        <taxon>Pichiomycetes</taxon>
        <taxon>Pichiales</taxon>
        <taxon>Pichiaceae</taxon>
        <taxon>Ogataea</taxon>
        <taxon>Ogataea/Candida clade</taxon>
    </lineage>
</organism>
<sequence>MNFYKYLNLPTGPKSSYDQISRAFKKLSRKYHPDKYKPDFNKDDTKTINKQKRNWEKRFQNLGAIAEILRSEKKDRYDFFYKNGFPTLNDKNQYVYNRYRPSFLITLAVIFVIISVLHFIVIKSNNTQQRKRIESLINDIKTRAFGIGTPTDFKDRKVYHDVLDKYFIAKFDGSVYLLDESHLVSDTPKEDLTPEENDEIEMQRHGYNGPQIARGVFYYKDDTHKNRRMRRSELKNGSDEDEDILLQMSVDEVPLED</sequence>
<reference evidence="1" key="1">
    <citation type="submission" date="2023-04" db="EMBL/GenBank/DDBJ databases">
        <title>Candida boidinii NBRC 1967.</title>
        <authorList>
            <person name="Ichikawa N."/>
            <person name="Sato H."/>
            <person name="Tonouchi N."/>
        </authorList>
    </citation>
    <scope>NUCLEOTIDE SEQUENCE</scope>
    <source>
        <strain evidence="1">NBRC 1967</strain>
    </source>
</reference>
<evidence type="ECO:0000313" key="2">
    <source>
        <dbReference type="Proteomes" id="UP001165101"/>
    </source>
</evidence>
<dbReference type="EMBL" id="BSXV01005225">
    <property type="protein sequence ID" value="GMF01917.1"/>
    <property type="molecule type" value="Genomic_DNA"/>
</dbReference>
<evidence type="ECO:0000313" key="1">
    <source>
        <dbReference type="EMBL" id="GMF01917.1"/>
    </source>
</evidence>
<name>A0ACB5U5M3_CANBO</name>